<proteinExistence type="predicted"/>
<reference evidence="1 2" key="1">
    <citation type="submission" date="2022-01" db="EMBL/GenBank/DDBJ databases">
        <authorList>
            <person name="Stokar-Avihail A."/>
        </authorList>
    </citation>
    <scope>NUCLEOTIDE SEQUENCE [LARGE SCALE GENOMIC DNA]</scope>
</reference>
<keyword evidence="2" id="KW-1185">Reference proteome</keyword>
<dbReference type="Proteomes" id="UP000831021">
    <property type="component" value="Segment"/>
</dbReference>
<organism evidence="1 2">
    <name type="scientific">Bacillus phage FADO</name>
    <dbReference type="NCBI Taxonomy" id="2917160"/>
    <lineage>
        <taxon>Viruses</taxon>
        <taxon>Duplodnaviria</taxon>
        <taxon>Heunggongvirae</taxon>
        <taxon>Uroviricota</taxon>
        <taxon>Caudoviricetes</taxon>
        <taxon>Heleneionescovirinae</taxon>
        <taxon>Zhangjivirus</taxon>
        <taxon>Zhangjivirus fado</taxon>
    </lineage>
</organism>
<evidence type="ECO:0000313" key="2">
    <source>
        <dbReference type="Proteomes" id="UP000831021"/>
    </source>
</evidence>
<dbReference type="EMBL" id="OM236516">
    <property type="protein sequence ID" value="UNY48817.1"/>
    <property type="molecule type" value="Genomic_DNA"/>
</dbReference>
<name>A0AAE9K6K8_9CAUD</name>
<evidence type="ECO:0000313" key="1">
    <source>
        <dbReference type="EMBL" id="UNY48817.1"/>
    </source>
</evidence>
<protein>
    <submittedName>
        <fullName evidence="1">Uncharacterized protein</fullName>
    </submittedName>
</protein>
<accession>A0AAE9K6K8</accession>
<gene>
    <name evidence="1" type="ORF">fado_102</name>
</gene>
<sequence>MKEVSHNEWMNTVKKLNEEQPSVIDLVNQQIESYENDKEGRDE</sequence>